<name>A0A410QFL4_9FIRM</name>
<dbReference type="InterPro" id="IPR050301">
    <property type="entry name" value="NTE"/>
</dbReference>
<dbReference type="CDD" id="cd07209">
    <property type="entry name" value="Pat_hypo_Ecoli_Z1214_like"/>
    <property type="match status" value="1"/>
</dbReference>
<evidence type="ECO:0000256" key="4">
    <source>
        <dbReference type="PROSITE-ProRule" id="PRU01161"/>
    </source>
</evidence>
<keyword evidence="2 4" id="KW-0442">Lipid degradation</keyword>
<dbReference type="Pfam" id="PF01734">
    <property type="entry name" value="Patatin"/>
    <property type="match status" value="1"/>
</dbReference>
<dbReference type="PANTHER" id="PTHR14226:SF64">
    <property type="entry name" value="PNPLA DOMAIN-CONTAINING PROTEIN"/>
    <property type="match status" value="1"/>
</dbReference>
<feature type="active site" description="Proton acceptor" evidence="4">
    <location>
        <position position="178"/>
    </location>
</feature>
<evidence type="ECO:0000256" key="1">
    <source>
        <dbReference type="ARBA" id="ARBA00022801"/>
    </source>
</evidence>
<dbReference type="EMBL" id="CP035282">
    <property type="protein sequence ID" value="QAT62797.1"/>
    <property type="molecule type" value="Genomic_DNA"/>
</dbReference>
<dbReference type="PANTHER" id="PTHR14226">
    <property type="entry name" value="NEUROPATHY TARGET ESTERASE/SWISS CHEESE D.MELANOGASTER"/>
    <property type="match status" value="1"/>
</dbReference>
<dbReference type="GO" id="GO:0016042">
    <property type="term" value="P:lipid catabolic process"/>
    <property type="evidence" value="ECO:0007669"/>
    <property type="project" value="UniProtKB-UniRule"/>
</dbReference>
<feature type="short sequence motif" description="DGA/G" evidence="4">
    <location>
        <begin position="178"/>
        <end position="180"/>
    </location>
</feature>
<dbReference type="InterPro" id="IPR002641">
    <property type="entry name" value="PNPLA_dom"/>
</dbReference>
<reference evidence="7" key="1">
    <citation type="submission" date="2019-01" db="EMBL/GenBank/DDBJ databases">
        <title>Draft genomes of a novel of Sporanaerobacter strains.</title>
        <authorList>
            <person name="Ma S."/>
        </authorList>
    </citation>
    <scope>NUCLEOTIDE SEQUENCE [LARGE SCALE GENOMIC DNA]</scope>
    <source>
        <strain evidence="7">NJN-17</strain>
    </source>
</reference>
<gene>
    <name evidence="6" type="ORF">EQM13_15095</name>
</gene>
<feature type="short sequence motif" description="GXSXG" evidence="4">
    <location>
        <begin position="35"/>
        <end position="39"/>
    </location>
</feature>
<organism evidence="6 7">
    <name type="scientific">Acidilutibacter cellobiosedens</name>
    <dbReference type="NCBI Taxonomy" id="2507161"/>
    <lineage>
        <taxon>Bacteria</taxon>
        <taxon>Bacillati</taxon>
        <taxon>Bacillota</taxon>
        <taxon>Tissierellia</taxon>
        <taxon>Tissierellales</taxon>
        <taxon>Acidilutibacteraceae</taxon>
        <taxon>Acidilutibacter</taxon>
    </lineage>
</organism>
<evidence type="ECO:0000256" key="3">
    <source>
        <dbReference type="ARBA" id="ARBA00023098"/>
    </source>
</evidence>
<accession>A0A410QFL4</accession>
<protein>
    <submittedName>
        <fullName evidence="6">Patatin-like phospholipase family protein</fullName>
    </submittedName>
</protein>
<feature type="short sequence motif" description="GXGXXG" evidence="4">
    <location>
        <begin position="8"/>
        <end position="13"/>
    </location>
</feature>
<dbReference type="SUPFAM" id="SSF52151">
    <property type="entry name" value="FabD/lysophospholipase-like"/>
    <property type="match status" value="1"/>
</dbReference>
<dbReference type="Proteomes" id="UP000287969">
    <property type="component" value="Chromosome"/>
</dbReference>
<evidence type="ECO:0000256" key="2">
    <source>
        <dbReference type="ARBA" id="ARBA00022963"/>
    </source>
</evidence>
<feature type="active site" description="Nucleophile" evidence="4">
    <location>
        <position position="37"/>
    </location>
</feature>
<keyword evidence="1 4" id="KW-0378">Hydrolase</keyword>
<keyword evidence="7" id="KW-1185">Reference proteome</keyword>
<dbReference type="InterPro" id="IPR016035">
    <property type="entry name" value="Acyl_Trfase/lysoPLipase"/>
</dbReference>
<proteinExistence type="predicted"/>
<sequence>MRGLVLEGGGAKGAYHIGAYKALKEMGVEIDGVAGTSVGALNGAMIAQEDIDRAYELWNNMTYSRVINANDEDIEKIKKGKLKIEDIKDISEKIKGVISEKGVDITPLKELLYDVINEEKVRRSGKDFGIVTVSLTDLKPLEIYIEDIPQGKLVEYLMASAYLPVFKREKIDGKDFIDGGIYDNVPMGLLINKGYEDLIVVRTHGLGRNRRINKKNLNIRYISPRESLGRTLDFDTKTCRFNLKLGYFDAFKAIKQLKGNKYYIIPKKDENYFVDVLLNLNEEKILEIGKILKIEEVPYRRALFEFIIPKLNNILGLDKKNDYEDILIMFLEYLAEEYEMERFKIYGYEEFLENVIERHKYNSQDNALFSKLVMRMDILGKFSKSEIIKEIANIVFF</sequence>
<keyword evidence="3 4" id="KW-0443">Lipid metabolism</keyword>
<evidence type="ECO:0000313" key="6">
    <source>
        <dbReference type="EMBL" id="QAT62797.1"/>
    </source>
</evidence>
<feature type="domain" description="PNPLA" evidence="5">
    <location>
        <begin position="4"/>
        <end position="191"/>
    </location>
</feature>
<dbReference type="RefSeq" id="WP_071140736.1">
    <property type="nucleotide sequence ID" value="NZ_CP035282.1"/>
</dbReference>
<dbReference type="GO" id="GO:0016787">
    <property type="term" value="F:hydrolase activity"/>
    <property type="evidence" value="ECO:0007669"/>
    <property type="project" value="UniProtKB-UniRule"/>
</dbReference>
<dbReference type="PROSITE" id="PS51635">
    <property type="entry name" value="PNPLA"/>
    <property type="match status" value="1"/>
</dbReference>
<dbReference type="KEGG" id="spoa:EQM13_15095"/>
<dbReference type="AlphaFoldDB" id="A0A410QFL4"/>
<dbReference type="OrthoDB" id="9770965at2"/>
<evidence type="ECO:0000259" key="5">
    <source>
        <dbReference type="PROSITE" id="PS51635"/>
    </source>
</evidence>
<dbReference type="Gene3D" id="3.40.1090.10">
    <property type="entry name" value="Cytosolic phospholipase A2 catalytic domain"/>
    <property type="match status" value="2"/>
</dbReference>
<evidence type="ECO:0000313" key="7">
    <source>
        <dbReference type="Proteomes" id="UP000287969"/>
    </source>
</evidence>